<dbReference type="InterPro" id="IPR001249">
    <property type="entry name" value="AcCoA_biotinCC"/>
</dbReference>
<dbReference type="PANTHER" id="PTHR43416">
    <property type="entry name" value="DIHYDROLIPOYLLYSINE-RESIDUE SUCCINYLTRANSFERASE COMPONENT OF 2-OXOGLUTARATE DEHYDROGENASE COMPLEX, MITOCHONDRIAL-RELATED"/>
    <property type="match status" value="1"/>
</dbReference>
<dbReference type="PROSITE" id="PS50968">
    <property type="entry name" value="BIOTINYL_LIPOYL"/>
    <property type="match status" value="2"/>
</dbReference>
<dbReference type="InterPro" id="IPR000089">
    <property type="entry name" value="Biotin_lipoyl"/>
</dbReference>
<keyword evidence="10" id="KW-1185">Reference proteome</keyword>
<dbReference type="GO" id="GO:0009317">
    <property type="term" value="C:acetyl-CoA carboxylase complex"/>
    <property type="evidence" value="ECO:0007669"/>
    <property type="project" value="InterPro"/>
</dbReference>
<evidence type="ECO:0000256" key="6">
    <source>
        <dbReference type="ARBA" id="ARBA00023267"/>
    </source>
</evidence>
<dbReference type="InterPro" id="IPR050537">
    <property type="entry name" value="2-oxoacid_dehydrogenase"/>
</dbReference>
<feature type="compositionally biased region" description="Low complexity" evidence="7">
    <location>
        <begin position="474"/>
        <end position="488"/>
    </location>
</feature>
<keyword evidence="2" id="KW-0444">Lipid biosynthesis</keyword>
<keyword evidence="4" id="KW-0443">Lipid metabolism</keyword>
<feature type="domain" description="Lipoyl-binding" evidence="8">
    <location>
        <begin position="501"/>
        <end position="577"/>
    </location>
</feature>
<dbReference type="NCBIfam" id="TIGR00531">
    <property type="entry name" value="BCCP"/>
    <property type="match status" value="2"/>
</dbReference>
<evidence type="ECO:0000256" key="5">
    <source>
        <dbReference type="ARBA" id="ARBA00023160"/>
    </source>
</evidence>
<dbReference type="GO" id="GO:0003989">
    <property type="term" value="F:acetyl-CoA carboxylase activity"/>
    <property type="evidence" value="ECO:0007669"/>
    <property type="project" value="InterPro"/>
</dbReference>
<proteinExistence type="predicted"/>
<accession>A0AAV0HRN4</accession>
<dbReference type="InterPro" id="IPR011053">
    <property type="entry name" value="Single_hybrid_motif"/>
</dbReference>
<evidence type="ECO:0000256" key="2">
    <source>
        <dbReference type="ARBA" id="ARBA00022516"/>
    </source>
</evidence>
<feature type="domain" description="Lipoyl-binding" evidence="8">
    <location>
        <begin position="190"/>
        <end position="268"/>
    </location>
</feature>
<feature type="region of interest" description="Disordered" evidence="7">
    <location>
        <begin position="464"/>
        <end position="501"/>
    </location>
</feature>
<evidence type="ECO:0000256" key="4">
    <source>
        <dbReference type="ARBA" id="ARBA00023098"/>
    </source>
</evidence>
<dbReference type="PROSITE" id="PS00188">
    <property type="entry name" value="BIOTIN"/>
    <property type="match status" value="2"/>
</dbReference>
<dbReference type="Gene3D" id="2.40.50.100">
    <property type="match status" value="2"/>
</dbReference>
<dbReference type="CDD" id="cd06850">
    <property type="entry name" value="biotinyl_domain"/>
    <property type="match status" value="2"/>
</dbReference>
<evidence type="ECO:0000256" key="3">
    <source>
        <dbReference type="ARBA" id="ARBA00022832"/>
    </source>
</evidence>
<comment type="caution">
    <text evidence="9">The sequence shown here is derived from an EMBL/GenBank/DDBJ whole genome shotgun (WGS) entry which is preliminary data.</text>
</comment>
<evidence type="ECO:0000313" key="10">
    <source>
        <dbReference type="Proteomes" id="UP001154282"/>
    </source>
</evidence>
<reference evidence="9" key="1">
    <citation type="submission" date="2022-08" db="EMBL/GenBank/DDBJ databases">
        <authorList>
            <person name="Gutierrez-Valencia J."/>
        </authorList>
    </citation>
    <scope>NUCLEOTIDE SEQUENCE</scope>
</reference>
<feature type="compositionally biased region" description="Pro residues" evidence="7">
    <location>
        <begin position="464"/>
        <end position="473"/>
    </location>
</feature>
<protein>
    <recommendedName>
        <fullName evidence="8">Lipoyl-binding domain-containing protein</fullName>
    </recommendedName>
</protein>
<keyword evidence="3" id="KW-0276">Fatty acid metabolism</keyword>
<dbReference type="PRINTS" id="PR01071">
    <property type="entry name" value="ACOABIOTINCC"/>
</dbReference>
<feature type="compositionally biased region" description="Low complexity" evidence="7">
    <location>
        <begin position="77"/>
        <end position="86"/>
    </location>
</feature>
<feature type="region of interest" description="Disordered" evidence="7">
    <location>
        <begin position="153"/>
        <end position="200"/>
    </location>
</feature>
<dbReference type="FunFam" id="2.40.50.100:FF:000003">
    <property type="entry name" value="Acetyl-CoA carboxylase biotin carboxyl carrier protein"/>
    <property type="match status" value="2"/>
</dbReference>
<feature type="compositionally biased region" description="Polar residues" evidence="7">
    <location>
        <begin position="385"/>
        <end position="394"/>
    </location>
</feature>
<dbReference type="EMBL" id="CAMGYJ010000002">
    <property type="protein sequence ID" value="CAI0387144.1"/>
    <property type="molecule type" value="Genomic_DNA"/>
</dbReference>
<feature type="compositionally biased region" description="Low complexity" evidence="7">
    <location>
        <begin position="172"/>
        <end position="189"/>
    </location>
</feature>
<evidence type="ECO:0000313" key="9">
    <source>
        <dbReference type="EMBL" id="CAI0387144.1"/>
    </source>
</evidence>
<dbReference type="Proteomes" id="UP001154282">
    <property type="component" value="Unassembled WGS sequence"/>
</dbReference>
<organism evidence="9 10">
    <name type="scientific">Linum tenue</name>
    <dbReference type="NCBI Taxonomy" id="586396"/>
    <lineage>
        <taxon>Eukaryota</taxon>
        <taxon>Viridiplantae</taxon>
        <taxon>Streptophyta</taxon>
        <taxon>Embryophyta</taxon>
        <taxon>Tracheophyta</taxon>
        <taxon>Spermatophyta</taxon>
        <taxon>Magnoliopsida</taxon>
        <taxon>eudicotyledons</taxon>
        <taxon>Gunneridae</taxon>
        <taxon>Pentapetalae</taxon>
        <taxon>rosids</taxon>
        <taxon>fabids</taxon>
        <taxon>Malpighiales</taxon>
        <taxon>Linaceae</taxon>
        <taxon>Linum</taxon>
    </lineage>
</organism>
<keyword evidence="6" id="KW-0092">Biotin</keyword>
<evidence type="ECO:0000256" key="1">
    <source>
        <dbReference type="ARBA" id="ARBA00005194"/>
    </source>
</evidence>
<feature type="region of interest" description="Disordered" evidence="7">
    <location>
        <begin position="1"/>
        <end position="34"/>
    </location>
</feature>
<feature type="compositionally biased region" description="Pro residues" evidence="7">
    <location>
        <begin position="156"/>
        <end position="171"/>
    </location>
</feature>
<keyword evidence="5" id="KW-0275">Fatty acid biosynthesis</keyword>
<evidence type="ECO:0000256" key="7">
    <source>
        <dbReference type="SAM" id="MobiDB-lite"/>
    </source>
</evidence>
<dbReference type="SUPFAM" id="SSF51230">
    <property type="entry name" value="Single hybrid motif"/>
    <property type="match status" value="2"/>
</dbReference>
<dbReference type="PANTHER" id="PTHR43416:SF4">
    <property type="entry name" value="BIOTIN CARBOXYL CARRIER PROTEIN OF ACETYL-COA CARBOXYLASE 2, CHLOROPLASTIC"/>
    <property type="match status" value="1"/>
</dbReference>
<feature type="region of interest" description="Disordered" evidence="7">
    <location>
        <begin position="372"/>
        <end position="397"/>
    </location>
</feature>
<dbReference type="Pfam" id="PF00364">
    <property type="entry name" value="Biotin_lipoyl"/>
    <property type="match status" value="2"/>
</dbReference>
<dbReference type="GO" id="GO:0006633">
    <property type="term" value="P:fatty acid biosynthetic process"/>
    <property type="evidence" value="ECO:0007669"/>
    <property type="project" value="UniProtKB-KW"/>
</dbReference>
<dbReference type="AlphaFoldDB" id="A0AAV0HRN4"/>
<sequence length="578" mass="61075">MASTSSPCVKPNTVATAARIPSQPPDSTQPQRLSFPIVSHPSLSFSLRPTFSGFQWPSKKLASVTKVHAQANKLSAEESSNSSPPADNKPEGRIPDAATVSECMAQVADLVKLVDKRDIAELKLKQMDFELIIRKKQVLPPAAPFMMMQSPYPQAMAPPPQPQPTASPAPAAPASAPSLPPAAKTSSSSHPPLKSPMAGTFYRCPGPGEPPFVKVGDKVQKGQALCIIEAMKLMNEIEADKSGTIAEILLEDGKPVSMDTEALIVWVGKVLSEVGRCCSDLGGFFILCLLEGNFSATAPMASISVPCPKTTVAASGFPSSQAAPLESNRIAFPRASKPASSLSLGSTFSAFQRPSRRESLVSQVQAKVTAKESLNHTPLVDTKSDVTAESNGKAETTEPRIPDVASISEFMTQVSHLVKLVDSRDIVELKLKQLDCEIEIRKKEALPQPPAPAASPFMMMQPPYPQAMPPQPAAAPAAPAAASASSVPALPPPAAKPASSHHQLKCPMAGTFYRSPAPGEPAFVKVGDKVQKGQVLCIIEAMKLMNEIEADQSGTITEILAEDGKPVSVDLPLFAIAP</sequence>
<dbReference type="InterPro" id="IPR001882">
    <property type="entry name" value="Biotin_BS"/>
</dbReference>
<evidence type="ECO:0000259" key="8">
    <source>
        <dbReference type="PROSITE" id="PS50968"/>
    </source>
</evidence>
<comment type="pathway">
    <text evidence="1">Lipid metabolism; fatty acid biosynthesis.</text>
</comment>
<gene>
    <name evidence="9" type="ORF">LITE_LOCUS5351</name>
</gene>
<name>A0AAV0HRN4_9ROSI</name>
<feature type="region of interest" description="Disordered" evidence="7">
    <location>
        <begin position="72"/>
        <end position="94"/>
    </location>
</feature>